<dbReference type="Proteomes" id="UP001159363">
    <property type="component" value="Chromosome X"/>
</dbReference>
<reference evidence="3 4" key="1">
    <citation type="submission" date="2023-02" db="EMBL/GenBank/DDBJ databases">
        <title>LHISI_Scaffold_Assembly.</title>
        <authorList>
            <person name="Stuart O.P."/>
            <person name="Cleave R."/>
            <person name="Magrath M.J.L."/>
            <person name="Mikheyev A.S."/>
        </authorList>
    </citation>
    <scope>NUCLEOTIDE SEQUENCE [LARGE SCALE GENOMIC DNA]</scope>
    <source>
        <strain evidence="3">Daus_M_001</strain>
        <tissue evidence="3">Leg muscle</tissue>
    </source>
</reference>
<protein>
    <recommendedName>
        <fullName evidence="2">DUF7869 domain-containing protein</fullName>
    </recommendedName>
</protein>
<evidence type="ECO:0000259" key="2">
    <source>
        <dbReference type="Pfam" id="PF25273"/>
    </source>
</evidence>
<feature type="region of interest" description="Disordered" evidence="1">
    <location>
        <begin position="29"/>
        <end position="54"/>
    </location>
</feature>
<dbReference type="PANTHER" id="PTHR10773">
    <property type="entry name" value="DNA-DIRECTED RNA POLYMERASES I, II, AND III SUBUNIT RPABC2"/>
    <property type="match status" value="1"/>
</dbReference>
<name>A0ABQ9HT84_9NEOP</name>
<feature type="compositionally biased region" description="Low complexity" evidence="1">
    <location>
        <begin position="38"/>
        <end position="49"/>
    </location>
</feature>
<evidence type="ECO:0000256" key="1">
    <source>
        <dbReference type="SAM" id="MobiDB-lite"/>
    </source>
</evidence>
<sequence>MSGFSATGIWPYNENEFDDSEYVPYEVTERPNPRLMNSPPSSVPQPSTSCKKKVDTSNWKKENVKIKINSGEGNVPRSGKAVPAKIFASVTRCCTSECFKMVSAKQHNTIFTEFWSIGDKQKQDTLLASYVEKKEVMSSANDTKSGKKSTELLLNLQVSESRMKTVLREVNLGNVSPQENRGKHDNRPSNIGNHIWEMVTEHSDIFTSKNSHYVRSKSESKYFDDPTLNVMKMYKSFQQYFFDKTGSILAMKYSTYHRFFREQSCYSFRLPRTYVCDFCQESKLILNINYPCDSRKFDYSQNLAVSKLNVTSQFYQRLLWLYVFIIHCHNNDSSSFDCFLENEGQNNPNSVCLFLYDFIKKKMEQMKNIKKLVLLSDSCGGQNKNIKVVKFCAWLSKLLSVNIIHIFPVRGHSYNQNDRNFGLYCQVMKKIECIENPDQYFKVMAECRSNPEP</sequence>
<evidence type="ECO:0000313" key="4">
    <source>
        <dbReference type="Proteomes" id="UP001159363"/>
    </source>
</evidence>
<dbReference type="PANTHER" id="PTHR10773:SF19">
    <property type="match status" value="1"/>
</dbReference>
<comment type="caution">
    <text evidence="3">The sequence shown here is derived from an EMBL/GenBank/DDBJ whole genome shotgun (WGS) entry which is preliminary data.</text>
</comment>
<feature type="domain" description="DUF7869" evidence="2">
    <location>
        <begin position="339"/>
        <end position="446"/>
    </location>
</feature>
<organism evidence="3 4">
    <name type="scientific">Dryococelus australis</name>
    <dbReference type="NCBI Taxonomy" id="614101"/>
    <lineage>
        <taxon>Eukaryota</taxon>
        <taxon>Metazoa</taxon>
        <taxon>Ecdysozoa</taxon>
        <taxon>Arthropoda</taxon>
        <taxon>Hexapoda</taxon>
        <taxon>Insecta</taxon>
        <taxon>Pterygota</taxon>
        <taxon>Neoptera</taxon>
        <taxon>Polyneoptera</taxon>
        <taxon>Phasmatodea</taxon>
        <taxon>Verophasmatodea</taxon>
        <taxon>Anareolatae</taxon>
        <taxon>Phasmatidae</taxon>
        <taxon>Eurycanthinae</taxon>
        <taxon>Dryococelus</taxon>
    </lineage>
</organism>
<gene>
    <name evidence="3" type="ORF">PR048_013810</name>
</gene>
<dbReference type="EMBL" id="JARBHB010000004">
    <property type="protein sequence ID" value="KAJ8887593.1"/>
    <property type="molecule type" value="Genomic_DNA"/>
</dbReference>
<dbReference type="Pfam" id="PF25273">
    <property type="entry name" value="DUF7869"/>
    <property type="match status" value="1"/>
</dbReference>
<keyword evidence="4" id="KW-1185">Reference proteome</keyword>
<dbReference type="InterPro" id="IPR057191">
    <property type="entry name" value="DUF7869"/>
</dbReference>
<evidence type="ECO:0000313" key="3">
    <source>
        <dbReference type="EMBL" id="KAJ8887593.1"/>
    </source>
</evidence>
<accession>A0ABQ9HT84</accession>
<proteinExistence type="predicted"/>